<sequence length="440" mass="48659">MNIMKKLTLYTLLAIAAISCNKSSDPFMEDPDVRLIKRLDENMQLLTSAQYGWKATIYPAGGKGFFYYFKFGKDNSVEMISDFNSTTATTLKASTFRLKALQWPTLIFDTYNYIHLPNDPAPNVSGGTAGAGLKSDFQFVMDKMVGDTFYMGGMDRGNQMMMVRLTSAEQQNILNGKIAERMTDNNTYVASSPAPYISFKDGKKIDAAINTSARRIRFTYLGENNNAFSKTLGFAFSPNGLILESTVVYNGFAFRELLWDAAKKVYYVTNGTDTYNLEAGTMPVVPLNLVFGAGKDYTAIEYSAATLKGTLNSDFDPVYTQCLNQLKAYGYNLNLIRMMQNTDLTYTLRFSFSNTTTTYLANVVYTPVKNTDGSVKFVFTSQDANASALPAAFAGTRNYFETSSFNLSWITNSIPGSTLVLGGLVKSTNASQFFYGTVGN</sequence>
<dbReference type="AlphaFoldDB" id="A0A365Y1Z6"/>
<evidence type="ECO:0000313" key="2">
    <source>
        <dbReference type="Proteomes" id="UP000253410"/>
    </source>
</evidence>
<dbReference type="EMBL" id="QFFJ01000001">
    <property type="protein sequence ID" value="RBL91944.1"/>
    <property type="molecule type" value="Genomic_DNA"/>
</dbReference>
<keyword evidence="2" id="KW-1185">Reference proteome</keyword>
<accession>A0A365Y1Z6</accession>
<reference evidence="1 2" key="1">
    <citation type="submission" date="2018-05" db="EMBL/GenBank/DDBJ databases">
        <title>Chitinophaga sp. K3CV102501T nov., isolated from isolated from a monsoon evergreen broad-leaved forest soil.</title>
        <authorList>
            <person name="Lv Y."/>
        </authorList>
    </citation>
    <scope>NUCLEOTIDE SEQUENCE [LARGE SCALE GENOMIC DNA]</scope>
    <source>
        <strain evidence="1 2">GDMCC 1.1325</strain>
    </source>
</reference>
<proteinExistence type="predicted"/>
<evidence type="ECO:0008006" key="3">
    <source>
        <dbReference type="Google" id="ProtNLM"/>
    </source>
</evidence>
<comment type="caution">
    <text evidence="1">The sequence shown here is derived from an EMBL/GenBank/DDBJ whole genome shotgun (WGS) entry which is preliminary data.</text>
</comment>
<dbReference type="PROSITE" id="PS51257">
    <property type="entry name" value="PROKAR_LIPOPROTEIN"/>
    <property type="match status" value="1"/>
</dbReference>
<gene>
    <name evidence="1" type="ORF">DF182_04910</name>
</gene>
<organism evidence="1 2">
    <name type="scientific">Chitinophaga flava</name>
    <dbReference type="NCBI Taxonomy" id="2259036"/>
    <lineage>
        <taxon>Bacteria</taxon>
        <taxon>Pseudomonadati</taxon>
        <taxon>Bacteroidota</taxon>
        <taxon>Chitinophagia</taxon>
        <taxon>Chitinophagales</taxon>
        <taxon>Chitinophagaceae</taxon>
        <taxon>Chitinophaga</taxon>
    </lineage>
</organism>
<dbReference type="OrthoDB" id="707849at2"/>
<protein>
    <recommendedName>
        <fullName evidence="3">DUF4302 domain-containing protein</fullName>
    </recommendedName>
</protein>
<dbReference type="Proteomes" id="UP000253410">
    <property type="component" value="Unassembled WGS sequence"/>
</dbReference>
<dbReference type="Pfam" id="PF14135">
    <property type="entry name" value="DUF4302"/>
    <property type="match status" value="1"/>
</dbReference>
<name>A0A365Y1Z6_9BACT</name>
<evidence type="ECO:0000313" key="1">
    <source>
        <dbReference type="EMBL" id="RBL91944.1"/>
    </source>
</evidence>
<dbReference type="InterPro" id="IPR025396">
    <property type="entry name" value="DUF4302"/>
</dbReference>